<dbReference type="PANTHER" id="PTHR12935:SF0">
    <property type="entry name" value="GAMMA-GLUTAMYLCYCLOTRANSFERASE"/>
    <property type="match status" value="1"/>
</dbReference>
<dbReference type="EC" id="4.3.2.9" evidence="1"/>
<dbReference type="Gene3D" id="3.10.490.10">
    <property type="entry name" value="Gamma-glutamyl cyclotransferase-like"/>
    <property type="match status" value="1"/>
</dbReference>
<keyword evidence="6" id="KW-1185">Reference proteome</keyword>
<evidence type="ECO:0000313" key="5">
    <source>
        <dbReference type="EMBL" id="GIX85288.1"/>
    </source>
</evidence>
<evidence type="ECO:0000313" key="6">
    <source>
        <dbReference type="Proteomes" id="UP001054945"/>
    </source>
</evidence>
<organism evidence="5 6">
    <name type="scientific">Caerostris extrusa</name>
    <name type="common">Bark spider</name>
    <name type="synonym">Caerostris bankana</name>
    <dbReference type="NCBI Taxonomy" id="172846"/>
    <lineage>
        <taxon>Eukaryota</taxon>
        <taxon>Metazoa</taxon>
        <taxon>Ecdysozoa</taxon>
        <taxon>Arthropoda</taxon>
        <taxon>Chelicerata</taxon>
        <taxon>Arachnida</taxon>
        <taxon>Araneae</taxon>
        <taxon>Araneomorphae</taxon>
        <taxon>Entelegynae</taxon>
        <taxon>Araneoidea</taxon>
        <taxon>Araneidae</taxon>
        <taxon>Caerostris</taxon>
    </lineage>
</organism>
<dbReference type="Proteomes" id="UP001054945">
    <property type="component" value="Unassembled WGS sequence"/>
</dbReference>
<dbReference type="CDD" id="cd06661">
    <property type="entry name" value="GGCT_like"/>
    <property type="match status" value="1"/>
</dbReference>
<name>A0AAV4NKS3_CAEEX</name>
<sequence length="160" mass="18214">MSFLYFAYGSNMFAQRMFINCPSAQFKCIGELKNFRLAFAEYCETWKGSSATIIESKGDSVWGVLWEILKVHQEALDRQEVNYNPMIVPVETELFGKLDCRTYQILGYKEDNHMPSYIYKAVCVHGAIEHGLPPSYIKMLKAVADNGYKGPIPVPVNIDL</sequence>
<evidence type="ECO:0000256" key="3">
    <source>
        <dbReference type="PIRSR" id="PIRSR617939-1"/>
    </source>
</evidence>
<dbReference type="PANTHER" id="PTHR12935">
    <property type="entry name" value="GAMMA-GLUTAMYLCYCLOTRANSFERASE"/>
    <property type="match status" value="1"/>
</dbReference>
<gene>
    <name evidence="5" type="primary">GGCT</name>
    <name evidence="5" type="ORF">CEXT_571891</name>
</gene>
<accession>A0AAV4NKS3</accession>
<dbReference type="AlphaFoldDB" id="A0AAV4NKS3"/>
<reference evidence="5 6" key="1">
    <citation type="submission" date="2021-06" db="EMBL/GenBank/DDBJ databases">
        <title>Caerostris extrusa draft genome.</title>
        <authorList>
            <person name="Kono N."/>
            <person name="Arakawa K."/>
        </authorList>
    </citation>
    <scope>NUCLEOTIDE SEQUENCE [LARGE SCALE GENOMIC DNA]</scope>
</reference>
<dbReference type="InterPro" id="IPR017939">
    <property type="entry name" value="G-Glutamylcylcotransferase"/>
</dbReference>
<feature type="binding site" evidence="4">
    <location>
        <position position="119"/>
    </location>
    <ligand>
        <name>substrate</name>
    </ligand>
</feature>
<dbReference type="InterPro" id="IPR036568">
    <property type="entry name" value="GGCT-like_sf"/>
</dbReference>
<dbReference type="GO" id="GO:0003839">
    <property type="term" value="F:gamma-glutamylcyclotransferase activity"/>
    <property type="evidence" value="ECO:0007669"/>
    <property type="project" value="UniProtKB-EC"/>
</dbReference>
<evidence type="ECO:0000256" key="2">
    <source>
        <dbReference type="ARBA" id="ARBA00023239"/>
    </source>
</evidence>
<feature type="active site" description="Proton acceptor" evidence="3">
    <location>
        <position position="80"/>
    </location>
</feature>
<protein>
    <recommendedName>
        <fullName evidence="1">gamma-glutamylcyclotransferase</fullName>
        <ecNumber evidence="1">4.3.2.9</ecNumber>
    </recommendedName>
</protein>
<comment type="caution">
    <text evidence="5">The sequence shown here is derived from an EMBL/GenBank/DDBJ whole genome shotgun (WGS) entry which is preliminary data.</text>
</comment>
<evidence type="ECO:0000256" key="1">
    <source>
        <dbReference type="ARBA" id="ARBA00012346"/>
    </source>
</evidence>
<keyword evidence="2" id="KW-0456">Lyase</keyword>
<feature type="binding site" evidence="4">
    <location>
        <begin position="5"/>
        <end position="10"/>
    </location>
    <ligand>
        <name>substrate</name>
    </ligand>
</feature>
<evidence type="ECO:0000256" key="4">
    <source>
        <dbReference type="PIRSR" id="PIRSR617939-2"/>
    </source>
</evidence>
<dbReference type="InterPro" id="IPR013024">
    <property type="entry name" value="GGCT-like"/>
</dbReference>
<dbReference type="Pfam" id="PF13772">
    <property type="entry name" value="AIG2_2"/>
    <property type="match status" value="1"/>
</dbReference>
<proteinExistence type="predicted"/>
<dbReference type="SUPFAM" id="SSF110857">
    <property type="entry name" value="Gamma-glutamyl cyclotransferase-like"/>
    <property type="match status" value="1"/>
</dbReference>
<dbReference type="EMBL" id="BPLR01021043">
    <property type="protein sequence ID" value="GIX85288.1"/>
    <property type="molecule type" value="Genomic_DNA"/>
</dbReference>